<dbReference type="InterPro" id="IPR001650">
    <property type="entry name" value="Helicase_C-like"/>
</dbReference>
<dbReference type="AlphaFoldDB" id="A0A7R9LED1"/>
<feature type="region of interest" description="Disordered" evidence="8">
    <location>
        <begin position="459"/>
        <end position="552"/>
    </location>
</feature>
<dbReference type="CDD" id="cd18787">
    <property type="entry name" value="SF2_C_DEAD"/>
    <property type="match status" value="1"/>
</dbReference>
<feature type="compositionally biased region" description="Basic and acidic residues" evidence="8">
    <location>
        <begin position="496"/>
        <end position="506"/>
    </location>
</feature>
<keyword evidence="2 7" id="KW-0547">Nucleotide-binding</keyword>
<dbReference type="GO" id="GO:0003676">
    <property type="term" value="F:nucleic acid binding"/>
    <property type="evidence" value="ECO:0007669"/>
    <property type="project" value="InterPro"/>
</dbReference>
<protein>
    <recommendedName>
        <fullName evidence="1">RNA helicase</fullName>
        <ecNumber evidence="1">3.6.4.13</ecNumber>
    </recommendedName>
</protein>
<feature type="compositionally biased region" description="Gly residues" evidence="8">
    <location>
        <begin position="459"/>
        <end position="483"/>
    </location>
</feature>
<dbReference type="InterPro" id="IPR011545">
    <property type="entry name" value="DEAD/DEAH_box_helicase_dom"/>
</dbReference>
<dbReference type="PROSITE" id="PS51192">
    <property type="entry name" value="HELICASE_ATP_BIND_1"/>
    <property type="match status" value="1"/>
</dbReference>
<evidence type="ECO:0000256" key="1">
    <source>
        <dbReference type="ARBA" id="ARBA00012552"/>
    </source>
</evidence>
<dbReference type="PANTHER" id="PTHR47958">
    <property type="entry name" value="ATP-DEPENDENT RNA HELICASE DBP3"/>
    <property type="match status" value="1"/>
</dbReference>
<dbReference type="GO" id="GO:0016787">
    <property type="term" value="F:hydrolase activity"/>
    <property type="evidence" value="ECO:0007669"/>
    <property type="project" value="UniProtKB-KW"/>
</dbReference>
<dbReference type="Pfam" id="PF00271">
    <property type="entry name" value="Helicase_C"/>
    <property type="match status" value="1"/>
</dbReference>
<evidence type="ECO:0000259" key="9">
    <source>
        <dbReference type="PROSITE" id="PS51192"/>
    </source>
</evidence>
<feature type="domain" description="Helicase C-terminal" evidence="10">
    <location>
        <begin position="294"/>
        <end position="442"/>
    </location>
</feature>
<reference evidence="11" key="1">
    <citation type="submission" date="2020-11" db="EMBL/GenBank/DDBJ databases">
        <authorList>
            <person name="Tran Van P."/>
        </authorList>
    </citation>
    <scope>NUCLEOTIDE SEQUENCE</scope>
</reference>
<dbReference type="PROSITE" id="PS51194">
    <property type="entry name" value="HELICASE_CTER"/>
    <property type="match status" value="1"/>
</dbReference>
<feature type="domain" description="Helicase ATP-binding" evidence="9">
    <location>
        <begin position="96"/>
        <end position="266"/>
    </location>
</feature>
<keyword evidence="4 7" id="KW-0347">Helicase</keyword>
<dbReference type="OrthoDB" id="196131at2759"/>
<dbReference type="EMBL" id="CAJPVJ010000334">
    <property type="protein sequence ID" value="CAG2162107.1"/>
    <property type="molecule type" value="Genomic_DNA"/>
</dbReference>
<dbReference type="Proteomes" id="UP000728032">
    <property type="component" value="Unassembled WGS sequence"/>
</dbReference>
<keyword evidence="5 7" id="KW-0067">ATP-binding</keyword>
<comment type="catalytic activity">
    <reaction evidence="6">
        <text>ATP + H2O = ADP + phosphate + H(+)</text>
        <dbReference type="Rhea" id="RHEA:13065"/>
        <dbReference type="ChEBI" id="CHEBI:15377"/>
        <dbReference type="ChEBI" id="CHEBI:15378"/>
        <dbReference type="ChEBI" id="CHEBI:30616"/>
        <dbReference type="ChEBI" id="CHEBI:43474"/>
        <dbReference type="ChEBI" id="CHEBI:456216"/>
        <dbReference type="EC" id="3.6.4.13"/>
    </reaction>
</comment>
<evidence type="ECO:0000256" key="4">
    <source>
        <dbReference type="ARBA" id="ARBA00022806"/>
    </source>
</evidence>
<evidence type="ECO:0000256" key="8">
    <source>
        <dbReference type="SAM" id="MobiDB-lite"/>
    </source>
</evidence>
<evidence type="ECO:0000313" key="11">
    <source>
        <dbReference type="EMBL" id="CAD7638980.1"/>
    </source>
</evidence>
<keyword evidence="12" id="KW-1185">Reference proteome</keyword>
<proteinExistence type="inferred from homology"/>
<dbReference type="GO" id="GO:0005524">
    <property type="term" value="F:ATP binding"/>
    <property type="evidence" value="ECO:0007669"/>
    <property type="project" value="UniProtKB-KW"/>
</dbReference>
<dbReference type="InterPro" id="IPR027417">
    <property type="entry name" value="P-loop_NTPase"/>
</dbReference>
<dbReference type="InterPro" id="IPR000629">
    <property type="entry name" value="RNA-helicase_DEAD-box_CS"/>
</dbReference>
<accession>A0A7R9LED1</accession>
<dbReference type="SUPFAM" id="SSF52540">
    <property type="entry name" value="P-loop containing nucleoside triphosphate hydrolases"/>
    <property type="match status" value="1"/>
</dbReference>
<feature type="compositionally biased region" description="Low complexity" evidence="8">
    <location>
        <begin position="507"/>
        <end position="544"/>
    </location>
</feature>
<evidence type="ECO:0000256" key="3">
    <source>
        <dbReference type="ARBA" id="ARBA00022801"/>
    </source>
</evidence>
<evidence type="ECO:0000256" key="7">
    <source>
        <dbReference type="RuleBase" id="RU000492"/>
    </source>
</evidence>
<dbReference type="SMART" id="SM00487">
    <property type="entry name" value="DEXDc"/>
    <property type="match status" value="1"/>
</dbReference>
<organism evidence="11">
    <name type="scientific">Oppiella nova</name>
    <dbReference type="NCBI Taxonomy" id="334625"/>
    <lineage>
        <taxon>Eukaryota</taxon>
        <taxon>Metazoa</taxon>
        <taxon>Ecdysozoa</taxon>
        <taxon>Arthropoda</taxon>
        <taxon>Chelicerata</taxon>
        <taxon>Arachnida</taxon>
        <taxon>Acari</taxon>
        <taxon>Acariformes</taxon>
        <taxon>Sarcoptiformes</taxon>
        <taxon>Oribatida</taxon>
        <taxon>Brachypylina</taxon>
        <taxon>Oppioidea</taxon>
        <taxon>Oppiidae</taxon>
        <taxon>Oppiella</taxon>
    </lineage>
</organism>
<evidence type="ECO:0000259" key="10">
    <source>
        <dbReference type="PROSITE" id="PS51194"/>
    </source>
</evidence>
<dbReference type="FunFam" id="3.40.50.300:FF:000079">
    <property type="entry name" value="probable ATP-dependent RNA helicase DDX17"/>
    <property type="match status" value="1"/>
</dbReference>
<name>A0A7R9LED1_9ACAR</name>
<dbReference type="EMBL" id="OC915159">
    <property type="protein sequence ID" value="CAD7638980.1"/>
    <property type="molecule type" value="Genomic_DNA"/>
</dbReference>
<sequence length="552" mass="61788">MSYYPTNGTTDVAITGTSATAAIVSHQPHHQNGLNLRVDPNLDAKEFWRKYDITVHGKDAPLPLMSMVSYKWPQRIQEALEADQFTAPTPIQCQSWPIALSGRDLVGVAQTGSGKTLCYVLPAFVKILKDRPQRGPKCLVLAPTRELAQQIQEVVRRYRFANNVCLYGGASRGPQMRQLREMNPQIIIATPGRMIDFVESRTVDLRTVDYLVLDEADRMLDMGFEPQLKKIIAQLPRERQTLMWSATWPKEVKALAAQYMADYIQINVGGTELTANKNIKQYVEVCEEFDKKQKLFDLLTKIRADSRENKTIIFAETKRKTNDLANELRASGWPSACIHGDKPQHERDWVLKEFRTGRSPILVATDVAARGLDVDDIKCVINYDYPNSGEDYVHRIGRTGRRDKKGTAFTFFTSANAKQANELIDVLKEAEQVIEPKLYDLAQQSRYMGNNKRRRYGHVGGGGGWSNGRSNGYGGSGGGGSGGYKRKFEGQNGGPDAKRPVRRDYDSSSSKRFGSQSSSYTNGYNSQNKSSVTSNSYSSNGTVSANRYSSWD</sequence>
<gene>
    <name evidence="11" type="ORF">ONB1V03_LOCUS1707</name>
</gene>
<dbReference type="GO" id="GO:0003724">
    <property type="term" value="F:RNA helicase activity"/>
    <property type="evidence" value="ECO:0007669"/>
    <property type="project" value="UniProtKB-EC"/>
</dbReference>
<evidence type="ECO:0000256" key="6">
    <source>
        <dbReference type="ARBA" id="ARBA00047984"/>
    </source>
</evidence>
<dbReference type="Pfam" id="PF00270">
    <property type="entry name" value="DEAD"/>
    <property type="match status" value="1"/>
</dbReference>
<evidence type="ECO:0000313" key="12">
    <source>
        <dbReference type="Proteomes" id="UP000728032"/>
    </source>
</evidence>
<dbReference type="Gene3D" id="3.40.50.300">
    <property type="entry name" value="P-loop containing nucleotide triphosphate hydrolases"/>
    <property type="match status" value="2"/>
</dbReference>
<dbReference type="InterPro" id="IPR014001">
    <property type="entry name" value="Helicase_ATP-bd"/>
</dbReference>
<dbReference type="EC" id="3.6.4.13" evidence="1"/>
<dbReference type="PROSITE" id="PS00039">
    <property type="entry name" value="DEAD_ATP_HELICASE"/>
    <property type="match status" value="1"/>
</dbReference>
<evidence type="ECO:0000256" key="2">
    <source>
        <dbReference type="ARBA" id="ARBA00022741"/>
    </source>
</evidence>
<keyword evidence="3 7" id="KW-0378">Hydrolase</keyword>
<dbReference type="SMART" id="SM00490">
    <property type="entry name" value="HELICc"/>
    <property type="match status" value="1"/>
</dbReference>
<evidence type="ECO:0000256" key="5">
    <source>
        <dbReference type="ARBA" id="ARBA00022840"/>
    </source>
</evidence>
<dbReference type="FunFam" id="3.40.50.300:FF:000008">
    <property type="entry name" value="ATP-dependent RNA helicase RhlB"/>
    <property type="match status" value="1"/>
</dbReference>
<comment type="similarity">
    <text evidence="7">Belongs to the DEAD box helicase family.</text>
</comment>